<dbReference type="GO" id="GO:0003824">
    <property type="term" value="F:catalytic activity"/>
    <property type="evidence" value="ECO:0007669"/>
    <property type="project" value="InterPro"/>
</dbReference>
<keyword evidence="3" id="KW-1185">Reference proteome</keyword>
<feature type="domain" description="Nucleoside phosphorylase" evidence="1">
    <location>
        <begin position="23"/>
        <end position="79"/>
    </location>
</feature>
<accession>A0A3N1KVA0</accession>
<dbReference type="AlphaFoldDB" id="A0A3N1KVA0"/>
<sequence>MKIAIVTGLPREARIAAGAGLDVACRGPGPDGARQAAGELAARGADWLVSFGYAGGLSPDLAAGDLVVPTAVLDQAGRRWTCAGLPGFPMAGLLLGADRVMASRAEKGGSAGLAAAVDCESHAVAAVASARGIGFSVVRVVVDAAGMALPAASLVAVDRSGRLRPAALLAALLRRPGDLPGLLRLAAASRSADRTLTVAALRLARLG</sequence>
<dbReference type="Proteomes" id="UP000278222">
    <property type="component" value="Unassembled WGS sequence"/>
</dbReference>
<dbReference type="RefSeq" id="WP_170216710.1">
    <property type="nucleotide sequence ID" value="NZ_AP019700.1"/>
</dbReference>
<dbReference type="InterPro" id="IPR035994">
    <property type="entry name" value="Nucleoside_phosphorylase_sf"/>
</dbReference>
<dbReference type="EMBL" id="RJKX01000018">
    <property type="protein sequence ID" value="ROP81255.1"/>
    <property type="molecule type" value="Genomic_DNA"/>
</dbReference>
<dbReference type="Gene3D" id="3.40.50.1580">
    <property type="entry name" value="Nucleoside phosphorylase domain"/>
    <property type="match status" value="1"/>
</dbReference>
<evidence type="ECO:0000313" key="3">
    <source>
        <dbReference type="Proteomes" id="UP000278222"/>
    </source>
</evidence>
<comment type="caution">
    <text evidence="2">The sequence shown here is derived from an EMBL/GenBank/DDBJ whole genome shotgun (WGS) entry which is preliminary data.</text>
</comment>
<dbReference type="SUPFAM" id="SSF53167">
    <property type="entry name" value="Purine and uridine phosphorylases"/>
    <property type="match status" value="1"/>
</dbReference>
<organism evidence="2 3">
    <name type="scientific">Stella humosa</name>
    <dbReference type="NCBI Taxonomy" id="94"/>
    <lineage>
        <taxon>Bacteria</taxon>
        <taxon>Pseudomonadati</taxon>
        <taxon>Pseudomonadota</taxon>
        <taxon>Alphaproteobacteria</taxon>
        <taxon>Rhodospirillales</taxon>
        <taxon>Stellaceae</taxon>
        <taxon>Stella</taxon>
    </lineage>
</organism>
<gene>
    <name evidence="2" type="ORF">EDC65_5111</name>
</gene>
<reference evidence="2 3" key="1">
    <citation type="submission" date="2018-11" db="EMBL/GenBank/DDBJ databases">
        <title>Genomic Encyclopedia of Type Strains, Phase IV (KMG-IV): sequencing the most valuable type-strain genomes for metagenomic binning, comparative biology and taxonomic classification.</title>
        <authorList>
            <person name="Goeker M."/>
        </authorList>
    </citation>
    <scope>NUCLEOTIDE SEQUENCE [LARGE SCALE GENOMIC DNA]</scope>
    <source>
        <strain evidence="2 3">DSM 5900</strain>
    </source>
</reference>
<name>A0A3N1KVA0_9PROT</name>
<dbReference type="InterPro" id="IPR000845">
    <property type="entry name" value="Nucleoside_phosphorylase_d"/>
</dbReference>
<evidence type="ECO:0000313" key="2">
    <source>
        <dbReference type="EMBL" id="ROP81255.1"/>
    </source>
</evidence>
<dbReference type="GO" id="GO:0009116">
    <property type="term" value="P:nucleoside metabolic process"/>
    <property type="evidence" value="ECO:0007669"/>
    <property type="project" value="InterPro"/>
</dbReference>
<protein>
    <submittedName>
        <fullName evidence="2">Adenosylhomocysteine nucleosidase</fullName>
    </submittedName>
</protein>
<dbReference type="Pfam" id="PF01048">
    <property type="entry name" value="PNP_UDP_1"/>
    <property type="match status" value="1"/>
</dbReference>
<proteinExistence type="predicted"/>
<evidence type="ECO:0000259" key="1">
    <source>
        <dbReference type="Pfam" id="PF01048"/>
    </source>
</evidence>